<dbReference type="Proteomes" id="UP000193244">
    <property type="component" value="Unassembled WGS sequence"/>
</dbReference>
<sequence>MSSASLARPLTSLRVCVASDAEAAAELAATRILALLREKPTASLGVATGSTPSPVYRALARAMRSTPLDLSRARAFALDEYVGIDPRLPQSYRSVIDAEVTEPLGFDRRLVSVPDGSATDLAAAASAYEASIDSIGGVDLQILGIGHNGHIGFNEPGSAHDSLTRVVDLAEETREANARFFDGDVDLVPRQAMTQGIGTILKARSIVLLAFGSGKAEAVAQALEGPIDQASPASALRRHADVTILLDKAAASSLS</sequence>
<comment type="pathway">
    <text evidence="3">Amino-sugar metabolism; N-acetylneuraminate degradation; D-fructose 6-phosphate from N-acetylneuraminate: step 5/5.</text>
</comment>
<dbReference type="GO" id="GO:0019262">
    <property type="term" value="P:N-acetylneuraminate catabolic process"/>
    <property type="evidence" value="ECO:0007669"/>
    <property type="project" value="UniProtKB-UniRule"/>
</dbReference>
<proteinExistence type="inferred from homology"/>
<feature type="active site" description="Proton acceptor; for ring-opening step" evidence="3">
    <location>
        <position position="150"/>
    </location>
</feature>
<comment type="caution">
    <text evidence="3">Lacks conserved residue(s) required for the propagation of feature annotation.</text>
</comment>
<evidence type="ECO:0000256" key="2">
    <source>
        <dbReference type="ARBA" id="ARBA00023277"/>
    </source>
</evidence>
<dbReference type="STRING" id="150121.SAMN06296010_3239"/>
<dbReference type="InterPro" id="IPR004547">
    <property type="entry name" value="Glucosamine6P_isomerase"/>
</dbReference>
<dbReference type="EMBL" id="FXAY01000007">
    <property type="protein sequence ID" value="SMG47983.1"/>
    <property type="molecule type" value="Genomic_DNA"/>
</dbReference>
<dbReference type="InterPro" id="IPR006148">
    <property type="entry name" value="Glc/Gal-6P_isomerase"/>
</dbReference>
<gene>
    <name evidence="3" type="primary">nagB</name>
    <name evidence="5" type="ORF">SAMN06296010_3239</name>
</gene>
<dbReference type="GO" id="GO:0006043">
    <property type="term" value="P:glucosamine catabolic process"/>
    <property type="evidence" value="ECO:0007669"/>
    <property type="project" value="TreeGrafter"/>
</dbReference>
<feature type="active site" description="Proton acceptor; for enolization step" evidence="3">
    <location>
        <position position="79"/>
    </location>
</feature>
<comment type="catalytic activity">
    <reaction evidence="3">
        <text>alpha-D-glucosamine 6-phosphate + H2O = beta-D-fructose 6-phosphate + NH4(+)</text>
        <dbReference type="Rhea" id="RHEA:12172"/>
        <dbReference type="ChEBI" id="CHEBI:15377"/>
        <dbReference type="ChEBI" id="CHEBI:28938"/>
        <dbReference type="ChEBI" id="CHEBI:57634"/>
        <dbReference type="ChEBI" id="CHEBI:75989"/>
        <dbReference type="EC" id="3.5.99.6"/>
    </reaction>
</comment>
<dbReference type="CDD" id="cd01399">
    <property type="entry name" value="GlcN6P_deaminase"/>
    <property type="match status" value="1"/>
</dbReference>
<dbReference type="Pfam" id="PF01182">
    <property type="entry name" value="Glucosamine_iso"/>
    <property type="match status" value="1"/>
</dbReference>
<dbReference type="GO" id="GO:0005975">
    <property type="term" value="P:carbohydrate metabolic process"/>
    <property type="evidence" value="ECO:0007669"/>
    <property type="project" value="InterPro"/>
</dbReference>
<evidence type="ECO:0000256" key="3">
    <source>
        <dbReference type="HAMAP-Rule" id="MF_01241"/>
    </source>
</evidence>
<dbReference type="PROSITE" id="PS01161">
    <property type="entry name" value="GLC_GALNAC_ISOMERASE"/>
    <property type="match status" value="1"/>
</dbReference>
<dbReference type="RefSeq" id="WP_176223400.1">
    <property type="nucleotide sequence ID" value="NZ_FXAY01000007.1"/>
</dbReference>
<dbReference type="PANTHER" id="PTHR11280">
    <property type="entry name" value="GLUCOSAMINE-6-PHOSPHATE ISOMERASE"/>
    <property type="match status" value="1"/>
</dbReference>
<dbReference type="GO" id="GO:0005737">
    <property type="term" value="C:cytoplasm"/>
    <property type="evidence" value="ECO:0007669"/>
    <property type="project" value="TreeGrafter"/>
</dbReference>
<dbReference type="EC" id="3.5.99.6" evidence="3"/>
<dbReference type="AlphaFoldDB" id="A0A1X7L3J3"/>
<feature type="active site" description="For ring-opening step" evidence="3">
    <location>
        <position position="148"/>
    </location>
</feature>
<dbReference type="UniPathway" id="UPA00629">
    <property type="reaction ID" value="UER00684"/>
</dbReference>
<protein>
    <recommendedName>
        <fullName evidence="3">Glucosamine-6-phosphate deaminase</fullName>
        <ecNumber evidence="3">3.5.99.6</ecNumber>
    </recommendedName>
    <alternativeName>
        <fullName evidence="3">GlcN6P deaminase</fullName>
        <shortName evidence="3">GNPDA</shortName>
    </alternativeName>
    <alternativeName>
        <fullName evidence="3">Glucosamine-6-phosphate isomerase</fullName>
    </alternativeName>
</protein>
<dbReference type="GO" id="GO:0004342">
    <property type="term" value="F:glucosamine-6-phosphate deaminase activity"/>
    <property type="evidence" value="ECO:0007669"/>
    <property type="project" value="UniProtKB-UniRule"/>
</dbReference>
<evidence type="ECO:0000259" key="4">
    <source>
        <dbReference type="Pfam" id="PF01182"/>
    </source>
</evidence>
<name>A0A1X7L3J3_9MICO</name>
<keyword evidence="2 3" id="KW-0119">Carbohydrate metabolism</keyword>
<evidence type="ECO:0000256" key="1">
    <source>
        <dbReference type="ARBA" id="ARBA00022801"/>
    </source>
</evidence>
<evidence type="ECO:0000313" key="5">
    <source>
        <dbReference type="EMBL" id="SMG47983.1"/>
    </source>
</evidence>
<dbReference type="GO" id="GO:0042802">
    <property type="term" value="F:identical protein binding"/>
    <property type="evidence" value="ECO:0007669"/>
    <property type="project" value="TreeGrafter"/>
</dbReference>
<dbReference type="GO" id="GO:0006046">
    <property type="term" value="P:N-acetylglucosamine catabolic process"/>
    <property type="evidence" value="ECO:0007669"/>
    <property type="project" value="TreeGrafter"/>
</dbReference>
<reference evidence="6" key="1">
    <citation type="submission" date="2017-04" db="EMBL/GenBank/DDBJ databases">
        <authorList>
            <person name="Varghese N."/>
            <person name="Submissions S."/>
        </authorList>
    </citation>
    <scope>NUCLEOTIDE SEQUENCE [LARGE SCALE GENOMIC DNA]</scope>
    <source>
        <strain evidence="6">VKM Ac-2510</strain>
    </source>
</reference>
<feature type="active site" description="For ring-opening step" evidence="3">
    <location>
        <position position="155"/>
    </location>
</feature>
<keyword evidence="1 3" id="KW-0378">Hydrolase</keyword>
<dbReference type="SUPFAM" id="SSF100950">
    <property type="entry name" value="NagB/RpiA/CoA transferase-like"/>
    <property type="match status" value="1"/>
</dbReference>
<accession>A0A1X7L3J3</accession>
<comment type="similarity">
    <text evidence="3">Belongs to the glucosamine/galactosamine-6-phosphate isomerase family. NagB subfamily.</text>
</comment>
<organism evidence="5 6">
    <name type="scientific">Agreia pratensis</name>
    <dbReference type="NCBI Taxonomy" id="150121"/>
    <lineage>
        <taxon>Bacteria</taxon>
        <taxon>Bacillati</taxon>
        <taxon>Actinomycetota</taxon>
        <taxon>Actinomycetes</taxon>
        <taxon>Micrococcales</taxon>
        <taxon>Microbacteriaceae</taxon>
        <taxon>Agreia</taxon>
    </lineage>
</organism>
<dbReference type="HAMAP" id="MF_01241">
    <property type="entry name" value="GlcN6P_deamin"/>
    <property type="match status" value="1"/>
</dbReference>
<dbReference type="InterPro" id="IPR018321">
    <property type="entry name" value="Glucosamine6P_isomerase_CS"/>
</dbReference>
<dbReference type="Gene3D" id="3.40.50.1360">
    <property type="match status" value="1"/>
</dbReference>
<evidence type="ECO:0000313" key="6">
    <source>
        <dbReference type="Proteomes" id="UP000193244"/>
    </source>
</evidence>
<dbReference type="PANTHER" id="PTHR11280:SF5">
    <property type="entry name" value="GLUCOSAMINE-6-PHOSPHATE ISOMERASE"/>
    <property type="match status" value="1"/>
</dbReference>
<comment type="function">
    <text evidence="3">Catalyzes the reversible isomerization-deamination of glucosamine 6-phosphate (GlcN6P) to form fructose 6-phosphate (Fru6P) and ammonium ion.</text>
</comment>
<dbReference type="InterPro" id="IPR037171">
    <property type="entry name" value="NagB/RpiA_transferase-like"/>
</dbReference>
<keyword evidence="6" id="KW-1185">Reference proteome</keyword>
<feature type="domain" description="Glucosamine/galactosamine-6-phosphate isomerase" evidence="4">
    <location>
        <begin position="21"/>
        <end position="241"/>
    </location>
</feature>